<reference evidence="4" key="1">
    <citation type="submission" date="2013-12" db="EMBL/GenBank/DDBJ databases">
        <title>The Genome Sequence of Aphanomyces astaci APO3.</title>
        <authorList>
            <consortium name="The Broad Institute Genomics Platform"/>
            <person name="Russ C."/>
            <person name="Tyler B."/>
            <person name="van West P."/>
            <person name="Dieguez-Uribeondo J."/>
            <person name="Young S.K."/>
            <person name="Zeng Q."/>
            <person name="Gargeya S."/>
            <person name="Fitzgerald M."/>
            <person name="Abouelleil A."/>
            <person name="Alvarado L."/>
            <person name="Chapman S.B."/>
            <person name="Gainer-Dewar J."/>
            <person name="Goldberg J."/>
            <person name="Griggs A."/>
            <person name="Gujja S."/>
            <person name="Hansen M."/>
            <person name="Howarth C."/>
            <person name="Imamovic A."/>
            <person name="Ireland A."/>
            <person name="Larimer J."/>
            <person name="McCowan C."/>
            <person name="Murphy C."/>
            <person name="Pearson M."/>
            <person name="Poon T.W."/>
            <person name="Priest M."/>
            <person name="Roberts A."/>
            <person name="Saif S."/>
            <person name="Shea T."/>
            <person name="Sykes S."/>
            <person name="Wortman J."/>
            <person name="Nusbaum C."/>
            <person name="Birren B."/>
        </authorList>
    </citation>
    <scope>NUCLEOTIDE SEQUENCE [LARGE SCALE GENOMIC DNA]</scope>
    <source>
        <strain evidence="4">APO3</strain>
    </source>
</reference>
<comment type="cofactor">
    <cofactor evidence="1">
        <name>a divalent metal cation</name>
        <dbReference type="ChEBI" id="CHEBI:60240"/>
    </cofactor>
</comment>
<sequence>MSGSKVTRTYETHCSTHGRLFHTVPTPNKFPTKSQSHVFCKVWFTDYAKHVASVHSTMQSPRLRLLRHSTASLCLRLLLIRRQAALERLTIPDVTFSLDKYSDADSKEKFWFVKEDLKRLRRCLNIPVRMVTAERTACTGIEALCIVLRQFAVPDRWYDLMAMFGRSCSCLCNIYLQTLDLIYNKFRDTIYLDFNRIRTKLASISKAIVDKGGEVHNVWAFIDGTVRECCRPAGDERQRSVFNGHKRRQAIKFQTLVTPDGIISHAFGPIEGRRHDQLSISKKNASWR</sequence>
<evidence type="ECO:0000256" key="2">
    <source>
        <dbReference type="ARBA" id="ARBA00022723"/>
    </source>
</evidence>
<dbReference type="Pfam" id="PF13359">
    <property type="entry name" value="DDE_Tnp_4"/>
    <property type="match status" value="1"/>
</dbReference>
<evidence type="ECO:0000259" key="3">
    <source>
        <dbReference type="Pfam" id="PF13359"/>
    </source>
</evidence>
<dbReference type="AlphaFoldDB" id="W4FBD1"/>
<dbReference type="GO" id="GO:0046872">
    <property type="term" value="F:metal ion binding"/>
    <property type="evidence" value="ECO:0007669"/>
    <property type="project" value="UniProtKB-KW"/>
</dbReference>
<dbReference type="InterPro" id="IPR027806">
    <property type="entry name" value="HARBI1_dom"/>
</dbReference>
<protein>
    <recommendedName>
        <fullName evidence="3">DDE Tnp4 domain-containing protein</fullName>
    </recommendedName>
</protein>
<feature type="domain" description="DDE Tnp4" evidence="3">
    <location>
        <begin position="222"/>
        <end position="277"/>
    </location>
</feature>
<dbReference type="OrthoDB" id="5978526at2759"/>
<dbReference type="EMBL" id="KI913271">
    <property type="protein sequence ID" value="ETV64805.1"/>
    <property type="molecule type" value="Genomic_DNA"/>
</dbReference>
<gene>
    <name evidence="4" type="ORF">H257_18380</name>
</gene>
<dbReference type="PANTHER" id="PTHR34615:SF1">
    <property type="entry name" value="PX DOMAIN-CONTAINING PROTEIN"/>
    <property type="match status" value="1"/>
</dbReference>
<accession>W4FBD1</accession>
<dbReference type="GeneID" id="20820376"/>
<keyword evidence="2" id="KW-0479">Metal-binding</keyword>
<organism evidence="4">
    <name type="scientific">Aphanomyces astaci</name>
    <name type="common">Crayfish plague agent</name>
    <dbReference type="NCBI Taxonomy" id="112090"/>
    <lineage>
        <taxon>Eukaryota</taxon>
        <taxon>Sar</taxon>
        <taxon>Stramenopiles</taxon>
        <taxon>Oomycota</taxon>
        <taxon>Saprolegniomycetes</taxon>
        <taxon>Saprolegniales</taxon>
        <taxon>Verrucalvaceae</taxon>
        <taxon>Aphanomyces</taxon>
    </lineage>
</organism>
<evidence type="ECO:0000256" key="1">
    <source>
        <dbReference type="ARBA" id="ARBA00001968"/>
    </source>
</evidence>
<proteinExistence type="predicted"/>
<evidence type="ECO:0000313" key="4">
    <source>
        <dbReference type="EMBL" id="ETV64805.1"/>
    </source>
</evidence>
<dbReference type="RefSeq" id="XP_009845724.1">
    <property type="nucleotide sequence ID" value="XM_009847422.1"/>
</dbReference>
<dbReference type="VEuPathDB" id="FungiDB:H257_18380"/>
<name>W4FBD1_APHAT</name>
<dbReference type="PANTHER" id="PTHR34615">
    <property type="entry name" value="PX DOMAIN-CONTAINING PROTEIN"/>
    <property type="match status" value="1"/>
</dbReference>